<dbReference type="InterPro" id="IPR045527">
    <property type="entry name" value="DUF6470"/>
</dbReference>
<sequence>MIGILQIRQTPGYIGIDADLGQFSIRQPKADMQIHTTSPQIDIHQEPAKLTIDQSAVRSAVTGGGNLEMTKRHTSNLQPLFNQNLARRVEQGKRMAEFWKPGNTIPQVLKDNASQDGFVEFRGPSSGKLVNIDVERREPQIEVQEGNVDIQVQVNKPEIEYQRGKLDIYVRQAPKVEFIPPEIDMKL</sequence>
<protein>
    <submittedName>
        <fullName evidence="1">Uncharacterized protein</fullName>
    </submittedName>
</protein>
<reference evidence="2" key="1">
    <citation type="journal article" date="2019" name="Int. J. Syst. Evol. Microbiol.">
        <title>The Global Catalogue of Microorganisms (GCM) 10K type strain sequencing project: providing services to taxonomists for standard genome sequencing and annotation.</title>
        <authorList>
            <consortium name="The Broad Institute Genomics Platform"/>
            <consortium name="The Broad Institute Genome Sequencing Center for Infectious Disease"/>
            <person name="Wu L."/>
            <person name="Ma J."/>
        </authorList>
    </citation>
    <scope>NUCLEOTIDE SEQUENCE [LARGE SCALE GENOMIC DNA]</scope>
    <source>
        <strain evidence="2">CGMCC 1.15044</strain>
    </source>
</reference>
<proteinExistence type="predicted"/>
<accession>A0ABQ1GGZ5</accession>
<dbReference type="Proteomes" id="UP000609323">
    <property type="component" value="Unassembled WGS sequence"/>
</dbReference>
<dbReference type="RefSeq" id="WP_229752717.1">
    <property type="nucleotide sequence ID" value="NZ_BMHF01000011.1"/>
</dbReference>
<gene>
    <name evidence="1" type="ORF">GCM10010917_31230</name>
</gene>
<evidence type="ECO:0000313" key="2">
    <source>
        <dbReference type="Proteomes" id="UP000609323"/>
    </source>
</evidence>
<organism evidence="1 2">
    <name type="scientific">Paenibacillus physcomitrellae</name>
    <dbReference type="NCBI Taxonomy" id="1619311"/>
    <lineage>
        <taxon>Bacteria</taxon>
        <taxon>Bacillati</taxon>
        <taxon>Bacillota</taxon>
        <taxon>Bacilli</taxon>
        <taxon>Bacillales</taxon>
        <taxon>Paenibacillaceae</taxon>
        <taxon>Paenibacillus</taxon>
    </lineage>
</organism>
<comment type="caution">
    <text evidence="1">The sequence shown here is derived from an EMBL/GenBank/DDBJ whole genome shotgun (WGS) entry which is preliminary data.</text>
</comment>
<evidence type="ECO:0000313" key="1">
    <source>
        <dbReference type="EMBL" id="GGA43680.1"/>
    </source>
</evidence>
<keyword evidence="2" id="KW-1185">Reference proteome</keyword>
<name>A0ABQ1GGZ5_9BACL</name>
<dbReference type="Pfam" id="PF20074">
    <property type="entry name" value="DUF6470"/>
    <property type="match status" value="1"/>
</dbReference>
<dbReference type="EMBL" id="BMHF01000011">
    <property type="protein sequence ID" value="GGA43680.1"/>
    <property type="molecule type" value="Genomic_DNA"/>
</dbReference>